<dbReference type="PROSITE" id="PS50146">
    <property type="entry name" value="DAGK"/>
    <property type="match status" value="1"/>
</dbReference>
<evidence type="ECO:0000256" key="1">
    <source>
        <dbReference type="ARBA" id="ARBA00001946"/>
    </source>
</evidence>
<dbReference type="Pfam" id="PF19279">
    <property type="entry name" value="YegS_C"/>
    <property type="match status" value="1"/>
</dbReference>
<dbReference type="SMART" id="SM00046">
    <property type="entry name" value="DAGKc"/>
    <property type="match status" value="1"/>
</dbReference>
<dbReference type="InterPro" id="IPR045540">
    <property type="entry name" value="YegS/DAGK_C"/>
</dbReference>
<dbReference type="GO" id="GO:0046872">
    <property type="term" value="F:metal ion binding"/>
    <property type="evidence" value="ECO:0007669"/>
    <property type="project" value="UniProtKB-KW"/>
</dbReference>
<keyword evidence="2" id="KW-0444">Lipid biosynthesis</keyword>
<evidence type="ECO:0000256" key="8">
    <source>
        <dbReference type="ARBA" id="ARBA00022842"/>
    </source>
</evidence>
<dbReference type="Gene3D" id="3.40.50.10330">
    <property type="entry name" value="Probable inorganic polyphosphate/atp-NAD kinase, domain 1"/>
    <property type="match status" value="1"/>
</dbReference>
<keyword evidence="11" id="KW-1208">Phospholipid metabolism</keyword>
<accession>A0A124FXP1</accession>
<keyword evidence="3" id="KW-0808">Transferase</keyword>
<proteinExistence type="predicted"/>
<evidence type="ECO:0000259" key="12">
    <source>
        <dbReference type="PROSITE" id="PS50146"/>
    </source>
</evidence>
<dbReference type="InterPro" id="IPR017438">
    <property type="entry name" value="ATP-NAD_kinase_N"/>
</dbReference>
<comment type="caution">
    <text evidence="13">The sequence shown here is derived from an EMBL/GenBank/DDBJ whole genome shotgun (WGS) entry which is preliminary data.</text>
</comment>
<feature type="domain" description="DAGKc" evidence="12">
    <location>
        <begin position="1"/>
        <end position="130"/>
    </location>
</feature>
<keyword evidence="9" id="KW-0443">Lipid metabolism</keyword>
<dbReference type="InterPro" id="IPR050187">
    <property type="entry name" value="Lipid_Phosphate_FormReg"/>
</dbReference>
<evidence type="ECO:0000313" key="14">
    <source>
        <dbReference type="Proteomes" id="UP000053860"/>
    </source>
</evidence>
<reference evidence="14" key="1">
    <citation type="journal article" date="2015" name="MBio">
        <title>Genome-Resolved Metagenomic Analysis Reveals Roles for Candidate Phyla and Other Microbial Community Members in Biogeochemical Transformations in Oil Reservoirs.</title>
        <authorList>
            <person name="Hu P."/>
            <person name="Tom L."/>
            <person name="Singh A."/>
            <person name="Thomas B.C."/>
            <person name="Baker B.J."/>
            <person name="Piceno Y.M."/>
            <person name="Andersen G.L."/>
            <person name="Banfield J.F."/>
        </authorList>
    </citation>
    <scope>NUCLEOTIDE SEQUENCE [LARGE SCALE GENOMIC DNA]</scope>
</reference>
<dbReference type="GO" id="GO:0016301">
    <property type="term" value="F:kinase activity"/>
    <property type="evidence" value="ECO:0007669"/>
    <property type="project" value="UniProtKB-KW"/>
</dbReference>
<dbReference type="NCBIfam" id="TIGR00147">
    <property type="entry name" value="YegS/Rv2252/BmrU family lipid kinase"/>
    <property type="match status" value="1"/>
</dbReference>
<organism evidence="13 14">
    <name type="scientific">Proteiniphilum acetatigenes</name>
    <dbReference type="NCBI Taxonomy" id="294710"/>
    <lineage>
        <taxon>Bacteria</taxon>
        <taxon>Pseudomonadati</taxon>
        <taxon>Bacteroidota</taxon>
        <taxon>Bacteroidia</taxon>
        <taxon>Bacteroidales</taxon>
        <taxon>Dysgonomonadaceae</taxon>
        <taxon>Proteiniphilum</taxon>
    </lineage>
</organism>
<dbReference type="GO" id="GO:0005886">
    <property type="term" value="C:plasma membrane"/>
    <property type="evidence" value="ECO:0007669"/>
    <property type="project" value="TreeGrafter"/>
</dbReference>
<dbReference type="EMBL" id="LGGN01000015">
    <property type="protein sequence ID" value="KUK78627.1"/>
    <property type="molecule type" value="Genomic_DNA"/>
</dbReference>
<evidence type="ECO:0000256" key="10">
    <source>
        <dbReference type="ARBA" id="ARBA00023209"/>
    </source>
</evidence>
<dbReference type="GO" id="GO:0008654">
    <property type="term" value="P:phospholipid biosynthetic process"/>
    <property type="evidence" value="ECO:0007669"/>
    <property type="project" value="UniProtKB-KW"/>
</dbReference>
<evidence type="ECO:0000256" key="2">
    <source>
        <dbReference type="ARBA" id="ARBA00022516"/>
    </source>
</evidence>
<dbReference type="Pfam" id="PF00781">
    <property type="entry name" value="DAGK_cat"/>
    <property type="match status" value="1"/>
</dbReference>
<protein>
    <recommendedName>
        <fullName evidence="12">DAGKc domain-containing protein</fullName>
    </recommendedName>
</protein>
<keyword evidence="10" id="KW-0594">Phospholipid biosynthesis</keyword>
<sequence length="317" mass="35240">MDKEKVCLIINPISGTESKKNIPELVATAFDQKKFDLVIRITGYQGHATEIARQAVKEHYRYVLTAGGDGTVNEVARTLINSDTTLGIIPFGSGNGLARELDIPMDAEKALEIILNGKSRTIDYGIANDHIFFCTCGFGFDAFVSDRFADEKKRGPLGYLRNVLESVVDFRAEEYEITYDEGTITEKAFILTCANASQYGNDAFIAPGASMDDGMMNVAILKPLNALEIPQTTLQLFTKNIDKNSKMITLLTRNLHIKRARPGVMHIDGDPVMTSSEVDVRMIHKGLNVFAPSSFELAEQKRKENENVFSALTRWFN</sequence>
<dbReference type="PANTHER" id="PTHR12358:SF106">
    <property type="entry name" value="LIPID KINASE YEGS"/>
    <property type="match status" value="1"/>
</dbReference>
<dbReference type="Proteomes" id="UP000053860">
    <property type="component" value="Unassembled WGS sequence"/>
</dbReference>
<evidence type="ECO:0000313" key="13">
    <source>
        <dbReference type="EMBL" id="KUK78627.1"/>
    </source>
</evidence>
<evidence type="ECO:0000256" key="7">
    <source>
        <dbReference type="ARBA" id="ARBA00022840"/>
    </source>
</evidence>
<dbReference type="GO" id="GO:0005524">
    <property type="term" value="F:ATP binding"/>
    <property type="evidence" value="ECO:0007669"/>
    <property type="project" value="UniProtKB-KW"/>
</dbReference>
<keyword evidence="4" id="KW-0479">Metal-binding</keyword>
<evidence type="ECO:0000256" key="6">
    <source>
        <dbReference type="ARBA" id="ARBA00022777"/>
    </source>
</evidence>
<keyword evidence="7" id="KW-0067">ATP-binding</keyword>
<keyword evidence="5" id="KW-0547">Nucleotide-binding</keyword>
<dbReference type="InterPro" id="IPR005218">
    <property type="entry name" value="Diacylglycerol/lipid_kinase"/>
</dbReference>
<evidence type="ECO:0000256" key="11">
    <source>
        <dbReference type="ARBA" id="ARBA00023264"/>
    </source>
</evidence>
<evidence type="ECO:0000256" key="3">
    <source>
        <dbReference type="ARBA" id="ARBA00022679"/>
    </source>
</evidence>
<dbReference type="STRING" id="1123008.GCA_000380985_02782"/>
<dbReference type="PANTHER" id="PTHR12358">
    <property type="entry name" value="SPHINGOSINE KINASE"/>
    <property type="match status" value="1"/>
</dbReference>
<evidence type="ECO:0000256" key="5">
    <source>
        <dbReference type="ARBA" id="ARBA00022741"/>
    </source>
</evidence>
<keyword evidence="6" id="KW-0418">Kinase</keyword>
<dbReference type="AlphaFoldDB" id="A0A124FXP1"/>
<dbReference type="InterPro" id="IPR016064">
    <property type="entry name" value="NAD/diacylglycerol_kinase_sf"/>
</dbReference>
<evidence type="ECO:0000256" key="9">
    <source>
        <dbReference type="ARBA" id="ARBA00023098"/>
    </source>
</evidence>
<dbReference type="SUPFAM" id="SSF111331">
    <property type="entry name" value="NAD kinase/diacylglycerol kinase-like"/>
    <property type="match status" value="1"/>
</dbReference>
<evidence type="ECO:0000256" key="4">
    <source>
        <dbReference type="ARBA" id="ARBA00022723"/>
    </source>
</evidence>
<name>A0A124FXP1_9BACT</name>
<keyword evidence="8" id="KW-0460">Magnesium</keyword>
<dbReference type="Gene3D" id="2.60.200.40">
    <property type="match status" value="1"/>
</dbReference>
<dbReference type="PATRIC" id="fig|294710.3.peg.312"/>
<gene>
    <name evidence="13" type="ORF">XD92_0168</name>
</gene>
<comment type="cofactor">
    <cofactor evidence="1">
        <name>Mg(2+)</name>
        <dbReference type="ChEBI" id="CHEBI:18420"/>
    </cofactor>
</comment>
<dbReference type="InterPro" id="IPR001206">
    <property type="entry name" value="Diacylglycerol_kinase_cat_dom"/>
</dbReference>